<evidence type="ECO:0000256" key="3">
    <source>
        <dbReference type="ARBA" id="ARBA00004322"/>
    </source>
</evidence>
<dbReference type="WBParaSite" id="SPAL_0000460400.1">
    <property type="protein sequence ID" value="SPAL_0000460400.1"/>
    <property type="gene ID" value="SPAL_0000460400"/>
</dbReference>
<sequence>MSRKSMESSTGKANRPPTQAEIDEFVKNTKSHPDVAKQFLADCNNSVEWACLLFFQVSDELYEEKGVDVQSECRSISSVKGEPSCKKARIEEIDDGKHSEQLDFGLISWNVNGLHKVHSNVRMKAIIKKIDEKKPEIIFLQELSPSMAAVVDKYLAPIYNVLYERDVYTMYDNYFTAICVVKSIKVLGKDFLPFKNSKMNRGCHLVKIDLLSKKVALMNTHLESGKESSSVRIAQMEWCVKKMEELKIRGYDVIFGGDLNIRKEEATMAVAEKLDCFVKSGRPSKYNYTWRGEEVFSKKSSRSFIPKARFDRLYHDGDFLHLSDYEHIGFEWLKNQDCALSDHLGVFTNFQFKPIKCEDVVSDNEIEDDNIV</sequence>
<feature type="domain" description="Endonuclease/exonuclease/phosphatase" evidence="12">
    <location>
        <begin position="107"/>
        <end position="343"/>
    </location>
</feature>
<dbReference type="GO" id="GO:0046872">
    <property type="term" value="F:metal ion binding"/>
    <property type="evidence" value="ECO:0007669"/>
    <property type="project" value="UniProtKB-KW"/>
</dbReference>
<comment type="subcellular location">
    <subcellularLocation>
        <location evidence="3">Nucleus</location>
        <location evidence="3">PML body</location>
    </subcellularLocation>
</comment>
<reference evidence="14" key="1">
    <citation type="submission" date="2017-02" db="UniProtKB">
        <authorList>
            <consortium name="WormBaseParasite"/>
        </authorList>
    </citation>
    <scope>IDENTIFICATION</scope>
</reference>
<evidence type="ECO:0000256" key="1">
    <source>
        <dbReference type="ARBA" id="ARBA00001936"/>
    </source>
</evidence>
<feature type="region of interest" description="Disordered" evidence="11">
    <location>
        <begin position="1"/>
        <end position="21"/>
    </location>
</feature>
<evidence type="ECO:0000256" key="5">
    <source>
        <dbReference type="ARBA" id="ARBA00022723"/>
    </source>
</evidence>
<dbReference type="PANTHER" id="PTHR15822">
    <property type="entry name" value="TRAF AND TNF RECEPTOR-ASSOCIATED PROTEIN"/>
    <property type="match status" value="1"/>
</dbReference>
<evidence type="ECO:0000313" key="14">
    <source>
        <dbReference type="WBParaSite" id="SPAL_0000460400.1"/>
    </source>
</evidence>
<keyword evidence="9" id="KW-0234">DNA repair</keyword>
<keyword evidence="8" id="KW-0460">Magnesium</keyword>
<evidence type="ECO:0000256" key="4">
    <source>
        <dbReference type="ARBA" id="ARBA00022722"/>
    </source>
</evidence>
<comment type="cofactor">
    <cofactor evidence="2">
        <name>Mg(2+)</name>
        <dbReference type="ChEBI" id="CHEBI:18420"/>
    </cofactor>
</comment>
<keyword evidence="5" id="KW-0479">Metal-binding</keyword>
<evidence type="ECO:0000256" key="7">
    <source>
        <dbReference type="ARBA" id="ARBA00022801"/>
    </source>
</evidence>
<evidence type="ECO:0000256" key="9">
    <source>
        <dbReference type="ARBA" id="ARBA00023204"/>
    </source>
</evidence>
<dbReference type="Proteomes" id="UP000046392">
    <property type="component" value="Unplaced"/>
</dbReference>
<dbReference type="GO" id="GO:0003697">
    <property type="term" value="F:single-stranded DNA binding"/>
    <property type="evidence" value="ECO:0007669"/>
    <property type="project" value="TreeGrafter"/>
</dbReference>
<dbReference type="GO" id="GO:0070260">
    <property type="term" value="F:5'-tyrosyl-DNA phosphodiesterase activity"/>
    <property type="evidence" value="ECO:0007669"/>
    <property type="project" value="TreeGrafter"/>
</dbReference>
<protein>
    <submittedName>
        <fullName evidence="14">Endo/exonuclease/phosphatase domain-containing protein</fullName>
    </submittedName>
</protein>
<dbReference type="InterPro" id="IPR036691">
    <property type="entry name" value="Endo/exonu/phosph_ase_sf"/>
</dbReference>
<dbReference type="PANTHER" id="PTHR15822:SF4">
    <property type="entry name" value="TYROSYL-DNA PHOSPHODIESTERASE 2"/>
    <property type="match status" value="1"/>
</dbReference>
<dbReference type="GO" id="GO:0004518">
    <property type="term" value="F:nuclease activity"/>
    <property type="evidence" value="ECO:0007669"/>
    <property type="project" value="UniProtKB-KW"/>
</dbReference>
<keyword evidence="10" id="KW-0539">Nucleus</keyword>
<evidence type="ECO:0000313" key="13">
    <source>
        <dbReference type="Proteomes" id="UP000046392"/>
    </source>
</evidence>
<comment type="cofactor">
    <cofactor evidence="1">
        <name>Mn(2+)</name>
        <dbReference type="ChEBI" id="CHEBI:29035"/>
    </cofactor>
</comment>
<keyword evidence="6" id="KW-0227">DNA damage</keyword>
<accession>A0A0N5BF35</accession>
<dbReference type="GO" id="GO:0006302">
    <property type="term" value="P:double-strand break repair"/>
    <property type="evidence" value="ECO:0007669"/>
    <property type="project" value="TreeGrafter"/>
</dbReference>
<name>A0A0N5BF35_STREA</name>
<keyword evidence="4" id="KW-0540">Nuclease</keyword>
<organism evidence="13 14">
    <name type="scientific">Strongyloides papillosus</name>
    <name type="common">Intestinal threadworm</name>
    <dbReference type="NCBI Taxonomy" id="174720"/>
    <lineage>
        <taxon>Eukaryota</taxon>
        <taxon>Metazoa</taxon>
        <taxon>Ecdysozoa</taxon>
        <taxon>Nematoda</taxon>
        <taxon>Chromadorea</taxon>
        <taxon>Rhabditida</taxon>
        <taxon>Tylenchina</taxon>
        <taxon>Panagrolaimomorpha</taxon>
        <taxon>Strongyloidoidea</taxon>
        <taxon>Strongyloididae</taxon>
        <taxon>Strongyloides</taxon>
    </lineage>
</organism>
<keyword evidence="13" id="KW-1185">Reference proteome</keyword>
<evidence type="ECO:0000256" key="2">
    <source>
        <dbReference type="ARBA" id="ARBA00001946"/>
    </source>
</evidence>
<evidence type="ECO:0000256" key="10">
    <source>
        <dbReference type="ARBA" id="ARBA00023242"/>
    </source>
</evidence>
<dbReference type="GO" id="GO:0016605">
    <property type="term" value="C:PML body"/>
    <property type="evidence" value="ECO:0007669"/>
    <property type="project" value="UniProtKB-SubCell"/>
</dbReference>
<evidence type="ECO:0000256" key="6">
    <source>
        <dbReference type="ARBA" id="ARBA00022763"/>
    </source>
</evidence>
<evidence type="ECO:0000256" key="11">
    <source>
        <dbReference type="SAM" id="MobiDB-lite"/>
    </source>
</evidence>
<dbReference type="Gene3D" id="3.60.10.10">
    <property type="entry name" value="Endonuclease/exonuclease/phosphatase"/>
    <property type="match status" value="1"/>
</dbReference>
<evidence type="ECO:0000256" key="8">
    <source>
        <dbReference type="ARBA" id="ARBA00022842"/>
    </source>
</evidence>
<dbReference type="InterPro" id="IPR005135">
    <property type="entry name" value="Endo/exonuclease/phosphatase"/>
</dbReference>
<dbReference type="GO" id="GO:0005737">
    <property type="term" value="C:cytoplasm"/>
    <property type="evidence" value="ECO:0007669"/>
    <property type="project" value="TreeGrafter"/>
</dbReference>
<dbReference type="Pfam" id="PF03372">
    <property type="entry name" value="Exo_endo_phos"/>
    <property type="match status" value="1"/>
</dbReference>
<proteinExistence type="predicted"/>
<dbReference type="AlphaFoldDB" id="A0A0N5BF35"/>
<keyword evidence="7" id="KW-0378">Hydrolase</keyword>
<evidence type="ECO:0000259" key="12">
    <source>
        <dbReference type="Pfam" id="PF03372"/>
    </source>
</evidence>
<dbReference type="SUPFAM" id="SSF56219">
    <property type="entry name" value="DNase I-like"/>
    <property type="match status" value="1"/>
</dbReference>
<dbReference type="STRING" id="174720.A0A0N5BF35"/>
<dbReference type="InterPro" id="IPR051547">
    <property type="entry name" value="TDP2-like"/>
</dbReference>